<evidence type="ECO:0000313" key="2">
    <source>
        <dbReference type="EMBL" id="SST34189.1"/>
    </source>
</evidence>
<evidence type="ECO:0000313" key="3">
    <source>
        <dbReference type="Proteomes" id="UP000252694"/>
    </source>
</evidence>
<dbReference type="AlphaFoldDB" id="A0A333WDP8"/>
<dbReference type="EMBL" id="UFMQ01000058">
    <property type="protein sequence ID" value="SST34189.1"/>
    <property type="molecule type" value="Genomic_DNA"/>
</dbReference>
<feature type="compositionally biased region" description="Basic and acidic residues" evidence="1">
    <location>
        <begin position="33"/>
        <end position="46"/>
    </location>
</feature>
<dbReference type="Proteomes" id="UP000252694">
    <property type="component" value="Unassembled WGS sequence"/>
</dbReference>
<sequence length="46" mass="5211">MPGEINPENDQRKGQPESNQYQAADFADGKMNPQHEAEPQARQNDE</sequence>
<protein>
    <submittedName>
        <fullName evidence="2">Uncharacterized protein</fullName>
    </submittedName>
</protein>
<name>A0A333WDP8_ACIBA</name>
<feature type="region of interest" description="Disordered" evidence="1">
    <location>
        <begin position="1"/>
        <end position="46"/>
    </location>
</feature>
<accession>A0A333WDP8</accession>
<organism evidence="2 3">
    <name type="scientific">Acinetobacter baumannii</name>
    <dbReference type="NCBI Taxonomy" id="470"/>
    <lineage>
        <taxon>Bacteria</taxon>
        <taxon>Pseudomonadati</taxon>
        <taxon>Pseudomonadota</taxon>
        <taxon>Gammaproteobacteria</taxon>
        <taxon>Moraxellales</taxon>
        <taxon>Moraxellaceae</taxon>
        <taxon>Acinetobacter</taxon>
        <taxon>Acinetobacter calcoaceticus/baumannii complex</taxon>
    </lineage>
</organism>
<proteinExistence type="predicted"/>
<evidence type="ECO:0000256" key="1">
    <source>
        <dbReference type="SAM" id="MobiDB-lite"/>
    </source>
</evidence>
<reference evidence="2 3" key="1">
    <citation type="submission" date="2018-07" db="EMBL/GenBank/DDBJ databases">
        <authorList>
            <consortium name="Pathogen Informatics"/>
        </authorList>
    </citation>
    <scope>NUCLEOTIDE SEQUENCE [LARGE SCALE GENOMIC DNA]</scope>
    <source>
        <strain evidence="2 3">4300STDY7045823</strain>
    </source>
</reference>
<gene>
    <name evidence="2" type="ORF">SAMEA104305318_04119</name>
</gene>